<dbReference type="AlphaFoldDB" id="A0A8K0CVM1"/>
<keyword evidence="2" id="KW-1185">Reference proteome</keyword>
<name>A0A8K0CVM1_IGNLU</name>
<dbReference type="EMBL" id="VTPC01029087">
    <property type="protein sequence ID" value="KAF2891543.1"/>
    <property type="molecule type" value="Genomic_DNA"/>
</dbReference>
<gene>
    <name evidence="1" type="ORF">ILUMI_14630</name>
</gene>
<sequence length="86" mass="9600">MSEKAWPALLQANLIFLKELCPMKRNIYVHTVLPLHVERSLGAILIAAAEFDSPLTGVESGMVMKRHLDKQSATLTTFKDHLAVKD</sequence>
<evidence type="ECO:0000313" key="1">
    <source>
        <dbReference type="EMBL" id="KAF2891543.1"/>
    </source>
</evidence>
<comment type="caution">
    <text evidence="1">The sequence shown here is derived from an EMBL/GenBank/DDBJ whole genome shotgun (WGS) entry which is preliminary data.</text>
</comment>
<accession>A0A8K0CVM1</accession>
<protein>
    <submittedName>
        <fullName evidence="1">Uncharacterized protein</fullName>
    </submittedName>
</protein>
<proteinExistence type="predicted"/>
<reference evidence="1" key="1">
    <citation type="submission" date="2019-08" db="EMBL/GenBank/DDBJ databases">
        <title>The genome of the North American firefly Photinus pyralis.</title>
        <authorList>
            <consortium name="Photinus pyralis genome working group"/>
            <person name="Fallon T.R."/>
            <person name="Sander Lower S.E."/>
            <person name="Weng J.-K."/>
        </authorList>
    </citation>
    <scope>NUCLEOTIDE SEQUENCE</scope>
    <source>
        <strain evidence="1">TRF0915ILg1</strain>
        <tissue evidence="1">Whole body</tissue>
    </source>
</reference>
<evidence type="ECO:0000313" key="2">
    <source>
        <dbReference type="Proteomes" id="UP000801492"/>
    </source>
</evidence>
<organism evidence="1 2">
    <name type="scientific">Ignelater luminosus</name>
    <name type="common">Cucubano</name>
    <name type="synonym">Pyrophorus luminosus</name>
    <dbReference type="NCBI Taxonomy" id="2038154"/>
    <lineage>
        <taxon>Eukaryota</taxon>
        <taxon>Metazoa</taxon>
        <taxon>Ecdysozoa</taxon>
        <taxon>Arthropoda</taxon>
        <taxon>Hexapoda</taxon>
        <taxon>Insecta</taxon>
        <taxon>Pterygota</taxon>
        <taxon>Neoptera</taxon>
        <taxon>Endopterygota</taxon>
        <taxon>Coleoptera</taxon>
        <taxon>Polyphaga</taxon>
        <taxon>Elateriformia</taxon>
        <taxon>Elateroidea</taxon>
        <taxon>Elateridae</taxon>
        <taxon>Agrypninae</taxon>
        <taxon>Pyrophorini</taxon>
        <taxon>Ignelater</taxon>
    </lineage>
</organism>
<dbReference type="Proteomes" id="UP000801492">
    <property type="component" value="Unassembled WGS sequence"/>
</dbReference>